<dbReference type="AlphaFoldDB" id="A0A0Q2MGT6"/>
<evidence type="ECO:0008006" key="3">
    <source>
        <dbReference type="Google" id="ProtNLM"/>
    </source>
</evidence>
<gene>
    <name evidence="1" type="ORF">AMR76_05425</name>
</gene>
<dbReference type="EMBL" id="LKHS01000004">
    <property type="protein sequence ID" value="KQH87161.1"/>
    <property type="molecule type" value="Genomic_DNA"/>
</dbReference>
<comment type="caution">
    <text evidence="1">The sequence shown here is derived from an EMBL/GenBank/DDBJ whole genome shotgun (WGS) entry which is preliminary data.</text>
</comment>
<dbReference type="InParanoid" id="A0A0Q2MGT6"/>
<evidence type="ECO:0000313" key="2">
    <source>
        <dbReference type="Proteomes" id="UP000051221"/>
    </source>
</evidence>
<keyword evidence="2" id="KW-1185">Reference proteome</keyword>
<proteinExistence type="predicted"/>
<name>A0A0Q2MGT6_VIBFU</name>
<dbReference type="InterPro" id="IPR053855">
    <property type="entry name" value="DUF6931"/>
</dbReference>
<dbReference type="RefSeq" id="WP_055465522.1">
    <property type="nucleotide sequence ID" value="NZ_JAKNQA010000077.1"/>
</dbReference>
<organism evidence="1 2">
    <name type="scientific">Vibrio furnissii</name>
    <dbReference type="NCBI Taxonomy" id="29494"/>
    <lineage>
        <taxon>Bacteria</taxon>
        <taxon>Pseudomonadati</taxon>
        <taxon>Pseudomonadota</taxon>
        <taxon>Gammaproteobacteria</taxon>
        <taxon>Vibrionales</taxon>
        <taxon>Vibrionaceae</taxon>
        <taxon>Vibrio</taxon>
    </lineage>
</organism>
<protein>
    <recommendedName>
        <fullName evidence="3">Twin-arginine translocation pathway signal</fullName>
    </recommendedName>
</protein>
<dbReference type="Pfam" id="PF22011">
    <property type="entry name" value="DUF6931"/>
    <property type="match status" value="1"/>
</dbReference>
<evidence type="ECO:0000313" key="1">
    <source>
        <dbReference type="EMBL" id="KQH87161.1"/>
    </source>
</evidence>
<accession>A0A0Q2MGT6</accession>
<reference evidence="1 2" key="1">
    <citation type="submission" date="2015-08" db="EMBL/GenBank/DDBJ databases">
        <title>Antibacterial properties of a collection of Vibrionaceae strains.</title>
        <authorList>
            <person name="Giubergia S."/>
        </authorList>
    </citation>
    <scope>NUCLEOTIDE SEQUENCE [LARGE SCALE GENOMIC DNA]</scope>
    <source>
        <strain evidence="1 2">S0821</strain>
    </source>
</reference>
<dbReference type="Proteomes" id="UP000051221">
    <property type="component" value="Unassembled WGS sequence"/>
</dbReference>
<sequence>MMKKIPYPAASSVVKRTKLSGDAMDLIELQDTPQAAMTVLEEAGLNVDLTHFLAHALPMREAIWWTALALKVRQEEWQPKEQTLIDDCMRWVMEPNEALRRRIESDIKSLANDRAPRWLGQAVFWSGTGSIAPLGNPMVMPAEFLYAKAVAGAINTAAVVPEWKGNKTFYRNVFRMARDLAEGGNGSANGEPL</sequence>